<dbReference type="Pfam" id="PF00293">
    <property type="entry name" value="NUDIX"/>
    <property type="match status" value="1"/>
</dbReference>
<gene>
    <name evidence="2" type="ORF">DFR31_0890</name>
</gene>
<feature type="domain" description="Nudix hydrolase" evidence="1">
    <location>
        <begin position="6"/>
        <end position="139"/>
    </location>
</feature>
<evidence type="ECO:0000313" key="3">
    <source>
        <dbReference type="Proteomes" id="UP000275461"/>
    </source>
</evidence>
<dbReference type="AlphaFoldDB" id="A0A498C7C0"/>
<dbReference type="InterPro" id="IPR000086">
    <property type="entry name" value="NUDIX_hydrolase_dom"/>
</dbReference>
<dbReference type="InterPro" id="IPR054105">
    <property type="entry name" value="WHD_NrtR"/>
</dbReference>
<dbReference type="RefSeq" id="WP_121441420.1">
    <property type="nucleotide sequence ID" value="NZ_RCDA01000001.1"/>
</dbReference>
<protein>
    <submittedName>
        <fullName evidence="2">8-oxo-dGTP diphosphatase</fullName>
    </submittedName>
</protein>
<dbReference type="Proteomes" id="UP000275461">
    <property type="component" value="Unassembled WGS sequence"/>
</dbReference>
<keyword evidence="3" id="KW-1185">Reference proteome</keyword>
<dbReference type="PANTHER" id="PTHR43736:SF4">
    <property type="entry name" value="SLR1690 PROTEIN"/>
    <property type="match status" value="1"/>
</dbReference>
<dbReference type="Pfam" id="PF21906">
    <property type="entry name" value="WHD_NrtR"/>
    <property type="match status" value="1"/>
</dbReference>
<sequence length="219" mass="24778">MQIAPRTNAAVSADVVIFTIYEGRLSVLLVRRVTAPYAGLWCLPGGLLDEGEALDDCAQRVLLEKTGIQGVYLEQLYTFGQPGRDPRGRVLSVAYYALVPYDRLHVRGGVERLDWFPEDELPPLAFDHRQIVGAARRRLVGKLEYSTIALQFMPEEFTLSSLQGVYETILGERLDKRNFRKRLQALNCLEDTGKRYSGGKHRPARLYRAKSPGEVRIIK</sequence>
<dbReference type="Gene3D" id="3.90.79.10">
    <property type="entry name" value="Nucleoside Triphosphate Pyrophosphohydrolase"/>
    <property type="match status" value="1"/>
</dbReference>
<organism evidence="2 3">
    <name type="scientific">Alkalispirillum mobile</name>
    <dbReference type="NCBI Taxonomy" id="85925"/>
    <lineage>
        <taxon>Bacteria</taxon>
        <taxon>Pseudomonadati</taxon>
        <taxon>Pseudomonadota</taxon>
        <taxon>Gammaproteobacteria</taxon>
        <taxon>Chromatiales</taxon>
        <taxon>Ectothiorhodospiraceae</taxon>
        <taxon>Alkalispirillum</taxon>
    </lineage>
</organism>
<reference evidence="2 3" key="1">
    <citation type="submission" date="2018-10" db="EMBL/GenBank/DDBJ databases">
        <title>Genomic Encyclopedia of Type Strains, Phase IV (KMG-IV): sequencing the most valuable type-strain genomes for metagenomic binning, comparative biology and taxonomic classification.</title>
        <authorList>
            <person name="Goeker M."/>
        </authorList>
    </citation>
    <scope>NUCLEOTIDE SEQUENCE [LARGE SCALE GENOMIC DNA]</scope>
    <source>
        <strain evidence="2 3">DSM 12769</strain>
    </source>
</reference>
<dbReference type="SUPFAM" id="SSF46785">
    <property type="entry name" value="Winged helix' DNA-binding domain"/>
    <property type="match status" value="1"/>
</dbReference>
<dbReference type="InterPro" id="IPR036388">
    <property type="entry name" value="WH-like_DNA-bd_sf"/>
</dbReference>
<dbReference type="CDD" id="cd18873">
    <property type="entry name" value="NUDIX_NadM_like"/>
    <property type="match status" value="1"/>
</dbReference>
<evidence type="ECO:0000259" key="1">
    <source>
        <dbReference type="PROSITE" id="PS51462"/>
    </source>
</evidence>
<dbReference type="GO" id="GO:0003824">
    <property type="term" value="F:catalytic activity"/>
    <property type="evidence" value="ECO:0007669"/>
    <property type="project" value="UniProtKB-ARBA"/>
</dbReference>
<dbReference type="PROSITE" id="PS51462">
    <property type="entry name" value="NUDIX"/>
    <property type="match status" value="1"/>
</dbReference>
<dbReference type="PANTHER" id="PTHR43736">
    <property type="entry name" value="ADP-RIBOSE PYROPHOSPHATASE"/>
    <property type="match status" value="1"/>
</dbReference>
<dbReference type="OrthoDB" id="542521at2"/>
<dbReference type="Gene3D" id="1.10.10.10">
    <property type="entry name" value="Winged helix-like DNA-binding domain superfamily/Winged helix DNA-binding domain"/>
    <property type="match status" value="1"/>
</dbReference>
<evidence type="ECO:0000313" key="2">
    <source>
        <dbReference type="EMBL" id="RLK50977.1"/>
    </source>
</evidence>
<comment type="caution">
    <text evidence="2">The sequence shown here is derived from an EMBL/GenBank/DDBJ whole genome shotgun (WGS) entry which is preliminary data.</text>
</comment>
<name>A0A498C7C0_9GAMM</name>
<proteinExistence type="predicted"/>
<dbReference type="EMBL" id="RCDA01000001">
    <property type="protein sequence ID" value="RLK50977.1"/>
    <property type="molecule type" value="Genomic_DNA"/>
</dbReference>
<dbReference type="SUPFAM" id="SSF55811">
    <property type="entry name" value="Nudix"/>
    <property type="match status" value="1"/>
</dbReference>
<dbReference type="InterPro" id="IPR036390">
    <property type="entry name" value="WH_DNA-bd_sf"/>
</dbReference>
<accession>A0A498C7C0</accession>
<dbReference type="InterPro" id="IPR015797">
    <property type="entry name" value="NUDIX_hydrolase-like_dom_sf"/>
</dbReference>